<comment type="catalytic activity">
    <reaction evidence="14">
        <text>an organic molecule + reduced [NADPH--hemoprotein reductase] + O2 = an alcohol + oxidized [NADPH--hemoprotein reductase] + H2O + H(+)</text>
        <dbReference type="Rhea" id="RHEA:17149"/>
        <dbReference type="Rhea" id="RHEA-COMP:11964"/>
        <dbReference type="Rhea" id="RHEA-COMP:11965"/>
        <dbReference type="ChEBI" id="CHEBI:15377"/>
        <dbReference type="ChEBI" id="CHEBI:15378"/>
        <dbReference type="ChEBI" id="CHEBI:15379"/>
        <dbReference type="ChEBI" id="CHEBI:30879"/>
        <dbReference type="ChEBI" id="CHEBI:57618"/>
        <dbReference type="ChEBI" id="CHEBI:58210"/>
        <dbReference type="ChEBI" id="CHEBI:142491"/>
        <dbReference type="EC" id="1.14.14.1"/>
    </reaction>
</comment>
<feature type="domain" description="Flavodoxin-like" evidence="17">
    <location>
        <begin position="511"/>
        <end position="653"/>
    </location>
</feature>
<reference evidence="19" key="2">
    <citation type="submission" date="2023-05" db="EMBL/GenBank/DDBJ databases">
        <authorList>
            <consortium name="Lawrence Berkeley National Laboratory"/>
            <person name="Steindorff A."/>
            <person name="Hensen N."/>
            <person name="Bonometti L."/>
            <person name="Westerberg I."/>
            <person name="Brannstrom I.O."/>
            <person name="Guillou S."/>
            <person name="Cros-Aarteil S."/>
            <person name="Calhoun S."/>
            <person name="Haridas S."/>
            <person name="Kuo A."/>
            <person name="Mondo S."/>
            <person name="Pangilinan J."/>
            <person name="Riley R."/>
            <person name="Labutti K."/>
            <person name="Andreopoulos B."/>
            <person name="Lipzen A."/>
            <person name="Chen C."/>
            <person name="Yanf M."/>
            <person name="Daum C."/>
            <person name="Ng V."/>
            <person name="Clum A."/>
            <person name="Ohm R."/>
            <person name="Martin F."/>
            <person name="Silar P."/>
            <person name="Natvig D."/>
            <person name="Lalanne C."/>
            <person name="Gautier V."/>
            <person name="Ament-Velasquez S.L."/>
            <person name="Kruys A."/>
            <person name="Hutchinson M.I."/>
            <person name="Powell A.J."/>
            <person name="Barry K."/>
            <person name="Miller A.N."/>
            <person name="Grigoriev I.V."/>
            <person name="Debuchy R."/>
            <person name="Gladieux P."/>
            <person name="Thoren M.H."/>
            <person name="Johannesson H."/>
        </authorList>
    </citation>
    <scope>NUCLEOTIDE SEQUENCE</scope>
    <source>
        <strain evidence="19">CBS 508.74</strain>
    </source>
</reference>
<dbReference type="GO" id="GO:0005506">
    <property type="term" value="F:iron ion binding"/>
    <property type="evidence" value="ECO:0007669"/>
    <property type="project" value="UniProtKB-UniRule"/>
</dbReference>
<evidence type="ECO:0000313" key="19">
    <source>
        <dbReference type="EMBL" id="KAK4112269.1"/>
    </source>
</evidence>
<keyword evidence="10 14" id="KW-0249">Electron transport</keyword>
<keyword evidence="4 14" id="KW-0349">Heme</keyword>
<feature type="domain" description="FAD-binding FR-type" evidence="18">
    <location>
        <begin position="686"/>
        <end position="918"/>
    </location>
</feature>
<feature type="compositionally biased region" description="Low complexity" evidence="16">
    <location>
        <begin position="488"/>
        <end position="501"/>
    </location>
</feature>
<evidence type="ECO:0000256" key="9">
    <source>
        <dbReference type="ARBA" id="ARBA00022857"/>
    </source>
</evidence>
<dbReference type="SUPFAM" id="SSF63380">
    <property type="entry name" value="Riboflavin synthase domain-like"/>
    <property type="match status" value="1"/>
</dbReference>
<dbReference type="InterPro" id="IPR023206">
    <property type="entry name" value="Bifunctional_P450_P450_red"/>
</dbReference>
<feature type="binding site" description="axial binding residue" evidence="15">
    <location>
        <position position="410"/>
    </location>
    <ligand>
        <name>heme</name>
        <dbReference type="ChEBI" id="CHEBI:30413"/>
    </ligand>
    <ligandPart>
        <name>Fe</name>
        <dbReference type="ChEBI" id="CHEBI:18248"/>
    </ligandPart>
</feature>
<keyword evidence="7 14" id="KW-0479">Metal-binding</keyword>
<dbReference type="PANTHER" id="PTHR19384:SF127">
    <property type="entry name" value="BIFUNCTIONAL CYTOCHROME P450_NADPH--P450 REDUCTASE"/>
    <property type="match status" value="1"/>
</dbReference>
<dbReference type="PROSITE" id="PS51384">
    <property type="entry name" value="FAD_FR"/>
    <property type="match status" value="1"/>
</dbReference>
<accession>A0AAN6YSX1</accession>
<evidence type="ECO:0000259" key="17">
    <source>
        <dbReference type="PROSITE" id="PS50902"/>
    </source>
</evidence>
<evidence type="ECO:0000256" key="3">
    <source>
        <dbReference type="ARBA" id="ARBA00022448"/>
    </source>
</evidence>
<dbReference type="Pfam" id="PF00175">
    <property type="entry name" value="NAD_binding_1"/>
    <property type="match status" value="1"/>
</dbReference>
<dbReference type="Pfam" id="PF00067">
    <property type="entry name" value="p450"/>
    <property type="match status" value="1"/>
</dbReference>
<dbReference type="Gene3D" id="3.40.50.80">
    <property type="entry name" value="Nucleotide-binding domain of ferredoxin-NADP reductase (FNR) module"/>
    <property type="match status" value="1"/>
</dbReference>
<gene>
    <name evidence="19" type="ORF">N656DRAFT_117873</name>
</gene>
<dbReference type="PRINTS" id="PR00385">
    <property type="entry name" value="P450"/>
</dbReference>
<evidence type="ECO:0000256" key="1">
    <source>
        <dbReference type="ARBA" id="ARBA00001971"/>
    </source>
</evidence>
<dbReference type="GO" id="GO:0020037">
    <property type="term" value="F:heme binding"/>
    <property type="evidence" value="ECO:0007669"/>
    <property type="project" value="UniProtKB-UniRule"/>
</dbReference>
<dbReference type="FunFam" id="1.10.630.10:FF:000040">
    <property type="entry name" value="Bifunctional cytochrome P450/NADPH--P450 reductase"/>
    <property type="match status" value="1"/>
</dbReference>
<evidence type="ECO:0000256" key="16">
    <source>
        <dbReference type="SAM" id="MobiDB-lite"/>
    </source>
</evidence>
<dbReference type="SUPFAM" id="SSF52343">
    <property type="entry name" value="Ferredoxin reductase-like, C-terminal NADP-linked domain"/>
    <property type="match status" value="1"/>
</dbReference>
<evidence type="ECO:0000256" key="11">
    <source>
        <dbReference type="ARBA" id="ARBA00023002"/>
    </source>
</evidence>
<comment type="cofactor">
    <cofactor evidence="14">
        <name>FAD</name>
        <dbReference type="ChEBI" id="CHEBI:57692"/>
    </cofactor>
    <cofactor evidence="14">
        <name>FMN</name>
        <dbReference type="ChEBI" id="CHEBI:58210"/>
    </cofactor>
</comment>
<keyword evidence="12 14" id="KW-0408">Iron</keyword>
<dbReference type="InterPro" id="IPR002401">
    <property type="entry name" value="Cyt_P450_E_grp-I"/>
</dbReference>
<keyword evidence="20" id="KW-1185">Reference proteome</keyword>
<dbReference type="InterPro" id="IPR029039">
    <property type="entry name" value="Flavoprotein-like_sf"/>
</dbReference>
<dbReference type="PIRSF" id="PIRSF000209">
    <property type="entry name" value="Bifunctional_P450_P450R"/>
    <property type="match status" value="1"/>
</dbReference>
<dbReference type="EC" id="1.6.2.4" evidence="14"/>
<dbReference type="InterPro" id="IPR017927">
    <property type="entry name" value="FAD-bd_FR_type"/>
</dbReference>
<keyword evidence="5 14" id="KW-0285">Flavoprotein</keyword>
<evidence type="ECO:0000259" key="18">
    <source>
        <dbReference type="PROSITE" id="PS51384"/>
    </source>
</evidence>
<dbReference type="GO" id="GO:0005829">
    <property type="term" value="C:cytosol"/>
    <property type="evidence" value="ECO:0007669"/>
    <property type="project" value="TreeGrafter"/>
</dbReference>
<reference evidence="19" key="1">
    <citation type="journal article" date="2023" name="Mol. Phylogenet. Evol.">
        <title>Genome-scale phylogeny and comparative genomics of the fungal order Sordariales.</title>
        <authorList>
            <person name="Hensen N."/>
            <person name="Bonometti L."/>
            <person name="Westerberg I."/>
            <person name="Brannstrom I.O."/>
            <person name="Guillou S."/>
            <person name="Cros-Aarteil S."/>
            <person name="Calhoun S."/>
            <person name="Haridas S."/>
            <person name="Kuo A."/>
            <person name="Mondo S."/>
            <person name="Pangilinan J."/>
            <person name="Riley R."/>
            <person name="LaButti K."/>
            <person name="Andreopoulos B."/>
            <person name="Lipzen A."/>
            <person name="Chen C."/>
            <person name="Yan M."/>
            <person name="Daum C."/>
            <person name="Ng V."/>
            <person name="Clum A."/>
            <person name="Steindorff A."/>
            <person name="Ohm R.A."/>
            <person name="Martin F."/>
            <person name="Silar P."/>
            <person name="Natvig D.O."/>
            <person name="Lalanne C."/>
            <person name="Gautier V."/>
            <person name="Ament-Velasquez S.L."/>
            <person name="Kruys A."/>
            <person name="Hutchinson M.I."/>
            <person name="Powell A.J."/>
            <person name="Barry K."/>
            <person name="Miller A.N."/>
            <person name="Grigoriev I.V."/>
            <person name="Debuchy R."/>
            <person name="Gladieux P."/>
            <person name="Hiltunen Thoren M."/>
            <person name="Johannesson H."/>
        </authorList>
    </citation>
    <scope>NUCLEOTIDE SEQUENCE</scope>
    <source>
        <strain evidence="19">CBS 508.74</strain>
    </source>
</reference>
<keyword evidence="11 14" id="KW-0560">Oxidoreductase</keyword>
<dbReference type="CDD" id="cd11068">
    <property type="entry name" value="CYP120A1"/>
    <property type="match status" value="1"/>
</dbReference>
<evidence type="ECO:0000313" key="20">
    <source>
        <dbReference type="Proteomes" id="UP001302812"/>
    </source>
</evidence>
<dbReference type="GO" id="GO:0003958">
    <property type="term" value="F:NADPH-hemoprotein reductase activity"/>
    <property type="evidence" value="ECO:0007669"/>
    <property type="project" value="UniProtKB-UniRule"/>
</dbReference>
<dbReference type="InterPro" id="IPR036396">
    <property type="entry name" value="Cyt_P450_sf"/>
</dbReference>
<dbReference type="SUPFAM" id="SSF48264">
    <property type="entry name" value="Cytochrome P450"/>
    <property type="match status" value="1"/>
</dbReference>
<comment type="catalytic activity">
    <reaction evidence="14">
        <text>2 oxidized [cytochrome P450] + NADPH = 2 reduced [cytochrome P450] + NADP(+) + H(+)</text>
        <dbReference type="Rhea" id="RHEA:24040"/>
        <dbReference type="Rhea" id="RHEA-COMP:14627"/>
        <dbReference type="Rhea" id="RHEA-COMP:14628"/>
        <dbReference type="ChEBI" id="CHEBI:15378"/>
        <dbReference type="ChEBI" id="CHEBI:55376"/>
        <dbReference type="ChEBI" id="CHEBI:57783"/>
        <dbReference type="ChEBI" id="CHEBI:58349"/>
        <dbReference type="ChEBI" id="CHEBI:60344"/>
        <dbReference type="EC" id="1.6.2.4"/>
    </reaction>
</comment>
<feature type="region of interest" description="Disordered" evidence="16">
    <location>
        <begin position="478"/>
        <end position="505"/>
    </location>
</feature>
<comment type="cofactor">
    <cofactor evidence="1 14 15">
        <name>heme</name>
        <dbReference type="ChEBI" id="CHEBI:30413"/>
    </cofactor>
</comment>
<comment type="similarity">
    <text evidence="2 14">In the N-terminal section; belongs to the cytochrome P450 family.</text>
</comment>
<dbReference type="SUPFAM" id="SSF52218">
    <property type="entry name" value="Flavoproteins"/>
    <property type="match status" value="1"/>
</dbReference>
<evidence type="ECO:0000256" key="5">
    <source>
        <dbReference type="ARBA" id="ARBA00022630"/>
    </source>
</evidence>
<dbReference type="InterPro" id="IPR039261">
    <property type="entry name" value="FNR_nucleotide-bd"/>
</dbReference>
<dbReference type="GO" id="GO:0070330">
    <property type="term" value="F:aromatase activity"/>
    <property type="evidence" value="ECO:0007669"/>
    <property type="project" value="UniProtKB-UniRule"/>
</dbReference>
<evidence type="ECO:0000256" key="8">
    <source>
        <dbReference type="ARBA" id="ARBA00022827"/>
    </source>
</evidence>
<name>A0AAN6YSX1_9PEZI</name>
<dbReference type="Pfam" id="PF00667">
    <property type="entry name" value="FAD_binding_1"/>
    <property type="match status" value="1"/>
</dbReference>
<dbReference type="Gene3D" id="3.40.50.360">
    <property type="match status" value="1"/>
</dbReference>
<dbReference type="InterPro" id="IPR017972">
    <property type="entry name" value="Cyt_P450_CS"/>
</dbReference>
<keyword evidence="3 14" id="KW-0813">Transport</keyword>
<dbReference type="Proteomes" id="UP001302812">
    <property type="component" value="Unassembled WGS sequence"/>
</dbReference>
<protein>
    <recommendedName>
        <fullName evidence="14">Bifunctional cytochrome P450/NADPH--P450 reductase</fullName>
    </recommendedName>
    <domain>
        <recommendedName>
            <fullName evidence="14">Cytochrome P450</fullName>
            <ecNumber evidence="14">1.14.14.1</ecNumber>
        </recommendedName>
    </domain>
    <domain>
        <recommendedName>
            <fullName evidence="14">NADPH--cytochrome P450 reductase</fullName>
            <ecNumber evidence="14">1.6.2.4</ecNumber>
        </recommendedName>
    </domain>
</protein>
<keyword evidence="13 14" id="KW-0503">Monooxygenase</keyword>
<dbReference type="Gene3D" id="1.10.630.10">
    <property type="entry name" value="Cytochrome P450"/>
    <property type="match status" value="1"/>
</dbReference>
<dbReference type="InterPro" id="IPR003097">
    <property type="entry name" value="CysJ-like_FAD-binding"/>
</dbReference>
<evidence type="ECO:0000256" key="13">
    <source>
        <dbReference type="ARBA" id="ARBA00023033"/>
    </source>
</evidence>
<dbReference type="PROSITE" id="PS50902">
    <property type="entry name" value="FLAVODOXIN_LIKE"/>
    <property type="match status" value="1"/>
</dbReference>
<sequence>MTEQIPGPPGLPILGNVLDIDPVNAVISLGRLAEQYGPIFKLTVGGSAKIFISSRDLVDEVSDESRFTKQVGGPLLQLRNICADSLFTAHSDEPNWWLAHRVLMPAFGPLAIRGMFDEMHDLASQLVVKWARFGEKEVIDVSSDFTRLTLDTIALCSMSTRFNSFYHDQMHPFVGSMISVLQESGKRAVRPPFVNNHIMRGSLRQYRSDIETLRQIASGILAERRANPLEKKKDLLNVMINGRDPETGQGLSDESILNNMIVFLIAGHETTSGLLSFLFYYLLTRPDVFAKARQEVDEVVGRGPVTIEHMSKLHYLEACLRETLRLHPTAPVITFQTRPDFEKDSTTIGNGAYQILKGQSIVALLVQMQRDPSVWGSDADEFRPERMMDEHFYKLPKNSWKPFGNGIRGCIGRAFAWQESLLITAMLLQNFDFRLHDPEYKLEIKQTLTIKPGNFYMHASLREHLDPLQLERALHSVGGNATPQTQNPSRGSPSVSSGRSSLTANEEQRSMSILYGSDSGTCESMAQSLAQAATARGYAASVRPLNSAVGKLPSDQPVILISSSYNGQPPSNAVNMVKWLDNQQGNTKILQGVRYAVYGCGNKDYAATFHRIPKLLDSEFERLGAQKLAPTGLGDVTVGDVFNDFEKWQDEHLWPALGSSGPLEDYVDHGLAIEIDCSGRRKALQFDADEAVILKNEVLTAPGEPEKRYLTLKLPEGLEYRTGDHLAVLPMNDWSIVHRALKWAGLPWDAVLTIASGANTALPTGRPISAKDLLSGYVELSQPATRKNIAKLVSTASDEATREKLRAIEEDCDSGSPLRTWKRSVLDILEEFPSIQLSFAQFVAMLPPMRPRQYSIASTPMANPSIATLLWSVVLTSERLPGSSRQFRGVASTYLAGLVAGDRVYIKVKPALRLFHPPSDVETSPIIMVCAGSGLAPFRAFVQERAMQAQAGRKLAPAHLFIGCRHPEKDAVLREEFCQWEEAGVVKVHYAFSRASDKSNGCAHVQDRLWSERALISKSLFEDNYRFFVCGGAEVGRGVEDVFKRIYRESHGVDKQKEAENWFQELKSSRYITEVFS</sequence>
<evidence type="ECO:0000256" key="10">
    <source>
        <dbReference type="ARBA" id="ARBA00022982"/>
    </source>
</evidence>
<dbReference type="CDD" id="cd06206">
    <property type="entry name" value="bifunctional_CYPOR"/>
    <property type="match status" value="1"/>
</dbReference>
<evidence type="ECO:0000256" key="6">
    <source>
        <dbReference type="ARBA" id="ARBA00022643"/>
    </source>
</evidence>
<dbReference type="EC" id="1.14.14.1" evidence="14"/>
<dbReference type="InterPro" id="IPR008254">
    <property type="entry name" value="Flavodoxin/NO_synth"/>
</dbReference>
<dbReference type="GO" id="GO:0050660">
    <property type="term" value="F:flavin adenine dinucleotide binding"/>
    <property type="evidence" value="ECO:0007669"/>
    <property type="project" value="TreeGrafter"/>
</dbReference>
<keyword evidence="8 14" id="KW-0274">FAD</keyword>
<evidence type="ECO:0000256" key="2">
    <source>
        <dbReference type="ARBA" id="ARBA00010018"/>
    </source>
</evidence>
<dbReference type="PRINTS" id="PR00463">
    <property type="entry name" value="EP450I"/>
</dbReference>
<dbReference type="PROSITE" id="PS00086">
    <property type="entry name" value="CYTOCHROME_P450"/>
    <property type="match status" value="1"/>
</dbReference>
<dbReference type="Pfam" id="PF00258">
    <property type="entry name" value="Flavodoxin_1"/>
    <property type="match status" value="1"/>
</dbReference>
<comment type="caution">
    <text evidence="19">The sequence shown here is derived from an EMBL/GenBank/DDBJ whole genome shotgun (WGS) entry which is preliminary data.</text>
</comment>
<proteinExistence type="inferred from homology"/>
<evidence type="ECO:0000256" key="4">
    <source>
        <dbReference type="ARBA" id="ARBA00022617"/>
    </source>
</evidence>
<evidence type="ECO:0000256" key="14">
    <source>
        <dbReference type="PIRNR" id="PIRNR000209"/>
    </source>
</evidence>
<evidence type="ECO:0000256" key="7">
    <source>
        <dbReference type="ARBA" id="ARBA00022723"/>
    </source>
</evidence>
<organism evidence="19 20">
    <name type="scientific">Canariomyces notabilis</name>
    <dbReference type="NCBI Taxonomy" id="2074819"/>
    <lineage>
        <taxon>Eukaryota</taxon>
        <taxon>Fungi</taxon>
        <taxon>Dikarya</taxon>
        <taxon>Ascomycota</taxon>
        <taxon>Pezizomycotina</taxon>
        <taxon>Sordariomycetes</taxon>
        <taxon>Sordariomycetidae</taxon>
        <taxon>Sordariales</taxon>
        <taxon>Chaetomiaceae</taxon>
        <taxon>Canariomyces</taxon>
    </lineage>
</organism>
<dbReference type="GeneID" id="89932664"/>
<keyword evidence="6 14" id="KW-0288">FMN</keyword>
<evidence type="ECO:0000256" key="12">
    <source>
        <dbReference type="ARBA" id="ARBA00023004"/>
    </source>
</evidence>
<dbReference type="PANTHER" id="PTHR19384">
    <property type="entry name" value="NITRIC OXIDE SYNTHASE-RELATED"/>
    <property type="match status" value="1"/>
</dbReference>
<dbReference type="Gene3D" id="2.40.30.10">
    <property type="entry name" value="Translation factors"/>
    <property type="match status" value="1"/>
</dbReference>
<dbReference type="InterPro" id="IPR001128">
    <property type="entry name" value="Cyt_P450"/>
</dbReference>
<dbReference type="Gene3D" id="1.20.990.10">
    <property type="entry name" value="NADPH-cytochrome p450 Reductase, Chain A, domain 3"/>
    <property type="match status" value="1"/>
</dbReference>
<evidence type="ECO:0000256" key="15">
    <source>
        <dbReference type="PIRSR" id="PIRSR000209-1"/>
    </source>
</evidence>
<keyword evidence="9 14" id="KW-0521">NADP</keyword>
<dbReference type="GO" id="GO:0010181">
    <property type="term" value="F:FMN binding"/>
    <property type="evidence" value="ECO:0007669"/>
    <property type="project" value="UniProtKB-UniRule"/>
</dbReference>
<dbReference type="AlphaFoldDB" id="A0AAN6YSX1"/>
<dbReference type="InterPro" id="IPR017938">
    <property type="entry name" value="Riboflavin_synthase-like_b-brl"/>
</dbReference>
<dbReference type="EMBL" id="MU853343">
    <property type="protein sequence ID" value="KAK4112269.1"/>
    <property type="molecule type" value="Genomic_DNA"/>
</dbReference>
<dbReference type="InterPro" id="IPR001433">
    <property type="entry name" value="OxRdtase_FAD/NAD-bd"/>
</dbReference>
<dbReference type="RefSeq" id="XP_064669839.1">
    <property type="nucleotide sequence ID" value="XM_064808541.1"/>
</dbReference>
<dbReference type="InterPro" id="IPR023173">
    <property type="entry name" value="NADPH_Cyt_P450_Rdtase_alpha"/>
</dbReference>